<feature type="domain" description="DUF8018" evidence="1">
    <location>
        <begin position="133"/>
        <end position="192"/>
    </location>
</feature>
<reference evidence="2" key="1">
    <citation type="journal article" date="2012" name="Nature">
        <title>The tomato genome sequence provides insights into fleshy fruit evolution.</title>
        <authorList>
            <consortium name="Tomato Genome Consortium"/>
        </authorList>
    </citation>
    <scope>NUCLEOTIDE SEQUENCE [LARGE SCALE GENOMIC DNA]</scope>
    <source>
        <strain evidence="2">cv. Heinz 1706</strain>
    </source>
</reference>
<evidence type="ECO:0000313" key="2">
    <source>
        <dbReference type="EnsemblPlants" id="Solyc03g083665.1.1"/>
    </source>
</evidence>
<dbReference type="InterPro" id="IPR058331">
    <property type="entry name" value="DUF8018"/>
</dbReference>
<dbReference type="Proteomes" id="UP000004994">
    <property type="component" value="Chromosome 3"/>
</dbReference>
<dbReference type="InterPro" id="IPR052694">
    <property type="entry name" value="Mt_uS3-like"/>
</dbReference>
<dbReference type="AlphaFoldDB" id="A0A3Q7FNA2"/>
<protein>
    <recommendedName>
        <fullName evidence="1">DUF8018 domain-containing protein</fullName>
    </recommendedName>
</protein>
<keyword evidence="3" id="KW-1185">Reference proteome</keyword>
<dbReference type="Gramene" id="Solyc03g083665.1.1">
    <property type="protein sequence ID" value="Solyc03g083665.1.1"/>
    <property type="gene ID" value="Solyc03g083665.1"/>
</dbReference>
<dbReference type="PANTHER" id="PTHR35289:SF1">
    <property type="entry name" value="ATP SYNTHASE 9 MITOCHONDRIAL-RELATED"/>
    <property type="match status" value="1"/>
</dbReference>
<dbReference type="PaxDb" id="4081-Solyc03g083670.1.1"/>
<sequence length="237" mass="26967">MNPPNIETDPFQEAWIGDVEDTLVEWKVTFFTLGHHDQNEILGPWSPKKVRTPTFPIPKQLGTTTRKSCYGVSKTEFIPLPGPSGQASGAEFEEDHFGIDVLLESWEKSTETGMLVDQPEPEPGHVPPAIQVSVQSIQRRLLAKYSYTPPIGIMYLTEIEAKDLFEVKVEILRIMAVFDQMEDWMGRGARALVHLDYRPMDNSFLLGKEEVSIPLLLFLDRSLTLDEEKDFSPEYEI</sequence>
<dbReference type="PANTHER" id="PTHR35289">
    <property type="entry name" value="TRANSMEMBRANE PROTEIN"/>
    <property type="match status" value="1"/>
</dbReference>
<reference evidence="2" key="2">
    <citation type="submission" date="2019-01" db="UniProtKB">
        <authorList>
            <consortium name="EnsemblPlants"/>
        </authorList>
    </citation>
    <scope>IDENTIFICATION</scope>
    <source>
        <strain evidence="2">cv. Heinz 1706</strain>
    </source>
</reference>
<proteinExistence type="predicted"/>
<dbReference type="Pfam" id="PF26057">
    <property type="entry name" value="DUF8018"/>
    <property type="match status" value="1"/>
</dbReference>
<dbReference type="EnsemblPlants" id="Solyc03g083665.1.1">
    <property type="protein sequence ID" value="Solyc03g083665.1.1"/>
    <property type="gene ID" value="Solyc03g083665.1"/>
</dbReference>
<name>A0A3Q7FNA2_SOLLC</name>
<accession>A0A3Q7FNA2</accession>
<evidence type="ECO:0000259" key="1">
    <source>
        <dbReference type="Pfam" id="PF26057"/>
    </source>
</evidence>
<dbReference type="InParanoid" id="A0A3Q7FNA2"/>
<organism evidence="2">
    <name type="scientific">Solanum lycopersicum</name>
    <name type="common">Tomato</name>
    <name type="synonym">Lycopersicon esculentum</name>
    <dbReference type="NCBI Taxonomy" id="4081"/>
    <lineage>
        <taxon>Eukaryota</taxon>
        <taxon>Viridiplantae</taxon>
        <taxon>Streptophyta</taxon>
        <taxon>Embryophyta</taxon>
        <taxon>Tracheophyta</taxon>
        <taxon>Spermatophyta</taxon>
        <taxon>Magnoliopsida</taxon>
        <taxon>eudicotyledons</taxon>
        <taxon>Gunneridae</taxon>
        <taxon>Pentapetalae</taxon>
        <taxon>asterids</taxon>
        <taxon>lamiids</taxon>
        <taxon>Solanales</taxon>
        <taxon>Solanaceae</taxon>
        <taxon>Solanoideae</taxon>
        <taxon>Solaneae</taxon>
        <taxon>Solanum</taxon>
        <taxon>Solanum subgen. Lycopersicon</taxon>
    </lineage>
</organism>
<evidence type="ECO:0000313" key="3">
    <source>
        <dbReference type="Proteomes" id="UP000004994"/>
    </source>
</evidence>